<protein>
    <submittedName>
        <fullName evidence="2">ClpXP protease specificity-enhancing factor</fullName>
    </submittedName>
</protein>
<keyword evidence="2" id="KW-0378">Hydrolase</keyword>
<dbReference type="EMBL" id="SMYL01000011">
    <property type="protein sequence ID" value="TDK62534.1"/>
    <property type="molecule type" value="Genomic_DNA"/>
</dbReference>
<dbReference type="InterPro" id="IPR036760">
    <property type="entry name" value="SspB-like_sf"/>
</dbReference>
<dbReference type="Gene3D" id="2.30.30.220">
    <property type="entry name" value="SspB-like"/>
    <property type="match status" value="1"/>
</dbReference>
<dbReference type="PANTHER" id="PTHR37486">
    <property type="entry name" value="STRINGENT STARVATION PROTEIN B"/>
    <property type="match status" value="1"/>
</dbReference>
<dbReference type="NCBIfam" id="NF008769">
    <property type="entry name" value="PRK11798.2-5"/>
    <property type="match status" value="1"/>
</dbReference>
<dbReference type="GO" id="GO:0045732">
    <property type="term" value="P:positive regulation of protein catabolic process"/>
    <property type="evidence" value="ECO:0007669"/>
    <property type="project" value="TreeGrafter"/>
</dbReference>
<reference evidence="2 3" key="1">
    <citation type="submission" date="2019-03" db="EMBL/GenBank/DDBJ databases">
        <title>Sapientia aquatica gen. nov., sp. nov., isolated from a crater lake.</title>
        <authorList>
            <person name="Felfoldi T."/>
            <person name="Szabo A."/>
            <person name="Toth E."/>
            <person name="Schumann P."/>
            <person name="Keki Z."/>
            <person name="Marialigeti K."/>
            <person name="Mathe I."/>
        </authorList>
    </citation>
    <scope>NUCLEOTIDE SEQUENCE [LARGE SCALE GENOMIC DNA]</scope>
    <source>
        <strain evidence="2 3">SA-152</strain>
    </source>
</reference>
<organism evidence="2 3">
    <name type="scientific">Sapientia aquatica</name>
    <dbReference type="NCBI Taxonomy" id="1549640"/>
    <lineage>
        <taxon>Bacteria</taxon>
        <taxon>Pseudomonadati</taxon>
        <taxon>Pseudomonadota</taxon>
        <taxon>Betaproteobacteria</taxon>
        <taxon>Burkholderiales</taxon>
        <taxon>Oxalobacteraceae</taxon>
        <taxon>Sapientia</taxon>
    </lineage>
</organism>
<evidence type="ECO:0000313" key="3">
    <source>
        <dbReference type="Proteomes" id="UP000294829"/>
    </source>
</evidence>
<evidence type="ECO:0000256" key="1">
    <source>
        <dbReference type="SAM" id="MobiDB-lite"/>
    </source>
</evidence>
<dbReference type="SUPFAM" id="SSF101738">
    <property type="entry name" value="SspB-like"/>
    <property type="match status" value="1"/>
</dbReference>
<gene>
    <name evidence="2" type="ORF">E2I14_16140</name>
</gene>
<dbReference type="PANTHER" id="PTHR37486:SF1">
    <property type="entry name" value="STRINGENT STARVATION PROTEIN B"/>
    <property type="match status" value="1"/>
</dbReference>
<dbReference type="OrthoDB" id="9797358at2"/>
<dbReference type="PIRSF" id="PIRSF005276">
    <property type="entry name" value="SspB"/>
    <property type="match status" value="1"/>
</dbReference>
<dbReference type="GO" id="GO:0005829">
    <property type="term" value="C:cytosol"/>
    <property type="evidence" value="ECO:0007669"/>
    <property type="project" value="TreeGrafter"/>
</dbReference>
<keyword evidence="3" id="KW-1185">Reference proteome</keyword>
<keyword evidence="2" id="KW-0645">Protease</keyword>
<dbReference type="RefSeq" id="WP_133330431.1">
    <property type="nucleotide sequence ID" value="NZ_SMYL01000011.1"/>
</dbReference>
<accession>A0A4R5VWD9</accession>
<dbReference type="GO" id="GO:0006508">
    <property type="term" value="P:proteolysis"/>
    <property type="evidence" value="ECO:0007669"/>
    <property type="project" value="UniProtKB-KW"/>
</dbReference>
<dbReference type="GO" id="GO:0005840">
    <property type="term" value="C:ribosome"/>
    <property type="evidence" value="ECO:0007669"/>
    <property type="project" value="TreeGrafter"/>
</dbReference>
<feature type="region of interest" description="Disordered" evidence="1">
    <location>
        <begin position="114"/>
        <end position="155"/>
    </location>
</feature>
<evidence type="ECO:0000313" key="2">
    <source>
        <dbReference type="EMBL" id="TDK62534.1"/>
    </source>
</evidence>
<proteinExistence type="predicted"/>
<name>A0A4R5VWD9_9BURK</name>
<comment type="caution">
    <text evidence="2">The sequence shown here is derived from an EMBL/GenBank/DDBJ whole genome shotgun (WGS) entry which is preliminary data.</text>
</comment>
<sequence>MSEAASTKPYLIRALYEWCTDNGYTPHIAVKVQGQVRVPMEFVRNGDIVLNIAFSATSGMHMDNEAISFKARFGGVSRDIYVPIAAVSAIYASENGQGMAFDVIEQLAQSAEVQAEAEPEKPQVTLAVTNKEDAPSLDDTNSKEIRKKPSLTIIK</sequence>
<feature type="compositionally biased region" description="Basic and acidic residues" evidence="1">
    <location>
        <begin position="130"/>
        <end position="144"/>
    </location>
</feature>
<dbReference type="Pfam" id="PF04386">
    <property type="entry name" value="SspB"/>
    <property type="match status" value="1"/>
</dbReference>
<dbReference type="GO" id="GO:0008233">
    <property type="term" value="F:peptidase activity"/>
    <property type="evidence" value="ECO:0007669"/>
    <property type="project" value="UniProtKB-KW"/>
</dbReference>
<dbReference type="Proteomes" id="UP000294829">
    <property type="component" value="Unassembled WGS sequence"/>
</dbReference>
<dbReference type="InterPro" id="IPR007481">
    <property type="entry name" value="SspB"/>
</dbReference>
<dbReference type="AlphaFoldDB" id="A0A4R5VWD9"/>